<dbReference type="Proteomes" id="UP000249260">
    <property type="component" value="Unassembled WGS sequence"/>
</dbReference>
<keyword evidence="3" id="KW-1185">Reference proteome</keyword>
<organism evidence="2 3">
    <name type="scientific">Paenibacillus montanisoli</name>
    <dbReference type="NCBI Taxonomy" id="2081970"/>
    <lineage>
        <taxon>Bacteria</taxon>
        <taxon>Bacillati</taxon>
        <taxon>Bacillota</taxon>
        <taxon>Bacilli</taxon>
        <taxon>Bacillales</taxon>
        <taxon>Paenibacillaceae</taxon>
        <taxon>Paenibacillus</taxon>
    </lineage>
</organism>
<feature type="domain" description="Glycoside hydrolase 123 catalytic" evidence="1">
    <location>
        <begin position="173"/>
        <end position="505"/>
    </location>
</feature>
<accession>A0A328TU38</accession>
<dbReference type="RefSeq" id="WP_112885404.1">
    <property type="nucleotide sequence ID" value="NZ_QLUW01000006.1"/>
</dbReference>
<proteinExistence type="predicted"/>
<dbReference type="Pfam" id="PF13320">
    <property type="entry name" value="GH123_cat"/>
    <property type="match status" value="1"/>
</dbReference>
<reference evidence="2 3" key="1">
    <citation type="submission" date="2018-06" db="EMBL/GenBank/DDBJ databases">
        <title>Paenibacillus montanisoli sp. nov., isolated from mountain area soil.</title>
        <authorList>
            <person name="Wu M."/>
        </authorList>
    </citation>
    <scope>NUCLEOTIDE SEQUENCE [LARGE SCALE GENOMIC DNA]</scope>
    <source>
        <strain evidence="2 3">RA17</strain>
    </source>
</reference>
<evidence type="ECO:0000259" key="1">
    <source>
        <dbReference type="Pfam" id="PF13320"/>
    </source>
</evidence>
<protein>
    <recommendedName>
        <fullName evidence="1">Glycoside hydrolase 123 catalytic domain-containing protein</fullName>
    </recommendedName>
</protein>
<gene>
    <name evidence="2" type="ORF">DL346_26575</name>
</gene>
<comment type="caution">
    <text evidence="2">The sequence shown here is derived from an EMBL/GenBank/DDBJ whole genome shotgun (WGS) entry which is preliminary data.</text>
</comment>
<dbReference type="Gene3D" id="3.20.20.80">
    <property type="entry name" value="Glycosidases"/>
    <property type="match status" value="1"/>
</dbReference>
<dbReference type="OrthoDB" id="197680at2"/>
<name>A0A328TU38_9BACL</name>
<dbReference type="EMBL" id="QLUW01000006">
    <property type="protein sequence ID" value="RAP73820.1"/>
    <property type="molecule type" value="Genomic_DNA"/>
</dbReference>
<dbReference type="AlphaFoldDB" id="A0A328TU38"/>
<evidence type="ECO:0000313" key="2">
    <source>
        <dbReference type="EMBL" id="RAP73820.1"/>
    </source>
</evidence>
<evidence type="ECO:0000313" key="3">
    <source>
        <dbReference type="Proteomes" id="UP000249260"/>
    </source>
</evidence>
<sequence>MTQSAKFDIRCLHSLVKVFADEELREPSFEEGTALLGEYYSFQVACRAAYLMKNIRVTAESDLGEAISIRSVGLAPSELTNYNDYDDYLLRTTPGLYPDPLYPLLDGGTVHALPEQWRSVWVTVKLQADTAAGVHPIVIRFAEESGTLLGEATFRLDVIGAALPEQKLLHTEWFYLDCLATQYGVDIFSEEHWRIVETYVDHYAEYGMNLILTPLFSPPLELDYGKYRPTVQMVGVERNDGRYAFDFSRLARWVELCRRNGIERFEFSHLFTQWGARHAPKIMAVENGVEEQIFGWETDAAGDEYRSFLTQFMPELMQFIRQHGLEQSCFFHLSDEPSLHDLESYTSASTLVRSLFEGSEFPIIDALSEFAFYEKGLLTHPVVSIEHIHHYIAGKADPLWAYYCCCEYKHGESNRFFNMPSARNRIIGVQMYKYDMQGFLHWGYNHWYSQRSRRAIDPFTVTDADHAFPSGDAFLVYPGESGPITSIRLEVLREALQDIRALQLLEGYIGKEATVALLEEGMVEPVTFRNYEKGSDWITGMRERVNRRIHACLQGETVC</sequence>
<dbReference type="InterPro" id="IPR025150">
    <property type="entry name" value="GH123_cat"/>
</dbReference>